<dbReference type="eggNOG" id="ENOG5033DEJ">
    <property type="taxonomic scope" value="Bacteria"/>
</dbReference>
<sequence>MRFLWWIIALVAGIYLFNRYKYRLLNVLLAVDFIRKMAVSWSMQLPYIREKILPKILGRTSF</sequence>
<dbReference type="EMBL" id="AVBF01000020">
    <property type="protein sequence ID" value="KGP72967.1"/>
    <property type="molecule type" value="Genomic_DNA"/>
</dbReference>
<gene>
    <name evidence="1" type="ORF">N782_08665</name>
</gene>
<dbReference type="AlphaFoldDB" id="A0A0A2TAX9"/>
<dbReference type="RefSeq" id="WP_036818753.1">
    <property type="nucleotide sequence ID" value="NZ_AVBF01000020.1"/>
</dbReference>
<dbReference type="Proteomes" id="UP000030147">
    <property type="component" value="Unassembled WGS sequence"/>
</dbReference>
<protein>
    <recommendedName>
        <fullName evidence="3">Sodium:proton antiporter</fullName>
    </recommendedName>
</protein>
<dbReference type="STRING" id="1385514.N782_08665"/>
<evidence type="ECO:0000313" key="2">
    <source>
        <dbReference type="Proteomes" id="UP000030147"/>
    </source>
</evidence>
<dbReference type="OrthoDB" id="2692040at2"/>
<evidence type="ECO:0008006" key="3">
    <source>
        <dbReference type="Google" id="ProtNLM"/>
    </source>
</evidence>
<comment type="caution">
    <text evidence="1">The sequence shown here is derived from an EMBL/GenBank/DDBJ whole genome shotgun (WGS) entry which is preliminary data.</text>
</comment>
<organism evidence="1 2">
    <name type="scientific">Pontibacillus yanchengensis Y32</name>
    <dbReference type="NCBI Taxonomy" id="1385514"/>
    <lineage>
        <taxon>Bacteria</taxon>
        <taxon>Bacillati</taxon>
        <taxon>Bacillota</taxon>
        <taxon>Bacilli</taxon>
        <taxon>Bacillales</taxon>
        <taxon>Bacillaceae</taxon>
        <taxon>Pontibacillus</taxon>
    </lineage>
</organism>
<name>A0A0A2TAX9_9BACI</name>
<accession>A0A0A2TAX9</accession>
<keyword evidence="2" id="KW-1185">Reference proteome</keyword>
<evidence type="ECO:0000313" key="1">
    <source>
        <dbReference type="EMBL" id="KGP72967.1"/>
    </source>
</evidence>
<reference evidence="1 2" key="1">
    <citation type="journal article" date="2015" name="Stand. Genomic Sci.">
        <title>High quality draft genome sequence of the moderately halophilic bacterium Pontibacillus yanchengensis Y32(T) and comparison among Pontibacillus genomes.</title>
        <authorList>
            <person name="Huang J."/>
            <person name="Qiao Z.X."/>
            <person name="Tang J.W."/>
            <person name="Wang G."/>
        </authorList>
    </citation>
    <scope>NUCLEOTIDE SEQUENCE [LARGE SCALE GENOMIC DNA]</scope>
    <source>
        <strain evidence="1 2">Y32</strain>
    </source>
</reference>
<proteinExistence type="predicted"/>